<dbReference type="PANTHER" id="PTHR31299">
    <property type="entry name" value="ESTERASE, PUTATIVE (AFU_ORTHOLOGUE AFUA_1G05850)-RELATED"/>
    <property type="match status" value="1"/>
</dbReference>
<dbReference type="RefSeq" id="WP_120332897.1">
    <property type="nucleotide sequence ID" value="NZ_MCAQ01000001.1"/>
</dbReference>
<dbReference type="AlphaFoldDB" id="A0A420GBR1"/>
<dbReference type="SUPFAM" id="SSF159501">
    <property type="entry name" value="EreA/ChaN-like"/>
    <property type="match status" value="1"/>
</dbReference>
<dbReference type="Gene3D" id="3.30.1870.10">
    <property type="entry name" value="EreA-like, domain 2"/>
    <property type="match status" value="1"/>
</dbReference>
<dbReference type="Gene3D" id="3.40.1660.10">
    <property type="entry name" value="EreA-like (biosynthetic domain)"/>
    <property type="match status" value="1"/>
</dbReference>
<keyword evidence="2" id="KW-1185">Reference proteome</keyword>
<gene>
    <name evidence="1" type="ORF">BCY89_03815</name>
</gene>
<dbReference type="CDD" id="cd14728">
    <property type="entry name" value="Ere-like"/>
    <property type="match status" value="1"/>
</dbReference>
<comment type="caution">
    <text evidence="1">The sequence shown here is derived from an EMBL/GenBank/DDBJ whole genome shotgun (WGS) entry which is preliminary data.</text>
</comment>
<dbReference type="Gene3D" id="1.20.1440.30">
    <property type="entry name" value="Biosynthetic Protein domain"/>
    <property type="match status" value="1"/>
</dbReference>
<evidence type="ECO:0000313" key="1">
    <source>
        <dbReference type="EMBL" id="RKF42606.1"/>
    </source>
</evidence>
<proteinExistence type="predicted"/>
<organism evidence="1 2">
    <name type="scientific">Sphingobacterium siyangense</name>
    <dbReference type="NCBI Taxonomy" id="459529"/>
    <lineage>
        <taxon>Bacteria</taxon>
        <taxon>Pseudomonadati</taxon>
        <taxon>Bacteroidota</taxon>
        <taxon>Sphingobacteriia</taxon>
        <taxon>Sphingobacteriales</taxon>
        <taxon>Sphingobacteriaceae</taxon>
        <taxon>Sphingobacterium</taxon>
    </lineage>
</organism>
<sequence length="599" mass="68946">MKQIILFFCIIAFNSVLGQSIRKDADLDFSFASDTGWRWFKGHNSIAMIERSNLGKDKNSYLSIVAKKTKSYKPKMVFTLYRNGIILPLLTANNQLKIEIESKGKDFQNEYTIAIIGLDNDNREIYRDTRIHRPSKSWNKDRFKNIPYTVRSVTIKIDYQGTNLKEQEFQIKPINIRKDGKSIIDLPLDQLLDIKADNVALNIKDITPVSLLQNNIAAIFPPFKDKFIVGLGESTHGSQTVVQARIAVLKQLILSGKCGVLAMECPLVQTFVMNAFIQGAIKLEKIDFIKDLALANFLTDTDEFIEFLNWLRNYNRSSKSIVSIVGLEPTYTLKQDKKNWINFFYTVLGKRDAKPYIMAIQNENFDVLDTIKLDSTIFSEEANLIFTYIMQSYKINNSGDDNNKLNEIFMNRDIYMAKHVQFFYNKLLAPQQMMVLYAHSDHLRKSIFSNQEDLIGRPTLGSQLAEKYGNQYFNISFQFGRGTYCIPSLLADRVYSQTVGYLPKYSFEYVASQVPVQESFYIPSSKISKKLISTLSIQTLARDYLFSFRNIQKDFDGYVFIQESVPINVKPIPIGEQFKRGDNLTNRVKKILAEYETPN</sequence>
<reference evidence="1 2" key="1">
    <citation type="submission" date="2016-07" db="EMBL/GenBank/DDBJ databases">
        <title>Genome analysis of Sphingobacterium siyangense T12B17.</title>
        <authorList>
            <person name="Xu D."/>
            <person name="Su Y."/>
            <person name="Zheng S."/>
        </authorList>
    </citation>
    <scope>NUCLEOTIDE SEQUENCE [LARGE SCALE GENOMIC DNA]</scope>
    <source>
        <strain evidence="1 2">T12B17</strain>
    </source>
</reference>
<dbReference type="InterPro" id="IPR052036">
    <property type="entry name" value="Hydrolase/PRTase-associated"/>
</dbReference>
<name>A0A420GBR1_9SPHI</name>
<dbReference type="Proteomes" id="UP000286402">
    <property type="component" value="Unassembled WGS sequence"/>
</dbReference>
<dbReference type="EMBL" id="MCAQ01000001">
    <property type="protein sequence ID" value="RKF42606.1"/>
    <property type="molecule type" value="Genomic_DNA"/>
</dbReference>
<evidence type="ECO:0008006" key="3">
    <source>
        <dbReference type="Google" id="ProtNLM"/>
    </source>
</evidence>
<protein>
    <recommendedName>
        <fullName evidence="3">Erythromycin esterase</fullName>
    </recommendedName>
</protein>
<evidence type="ECO:0000313" key="2">
    <source>
        <dbReference type="Proteomes" id="UP000286402"/>
    </source>
</evidence>
<dbReference type="Pfam" id="PF05139">
    <property type="entry name" value="Erythro_esteras"/>
    <property type="match status" value="1"/>
</dbReference>
<accession>A0A420GBR1</accession>
<dbReference type="InterPro" id="IPR007815">
    <property type="entry name" value="Emycin_Estase"/>
</dbReference>
<dbReference type="GO" id="GO:0046677">
    <property type="term" value="P:response to antibiotic"/>
    <property type="evidence" value="ECO:0007669"/>
    <property type="project" value="InterPro"/>
</dbReference>
<dbReference type="PANTHER" id="PTHR31299:SF0">
    <property type="entry name" value="ESTERASE, PUTATIVE (AFU_ORTHOLOGUE AFUA_1G05850)-RELATED"/>
    <property type="match status" value="1"/>
</dbReference>